<dbReference type="Proteomes" id="UP000028990">
    <property type="component" value="Unassembled WGS sequence"/>
</dbReference>
<dbReference type="AlphaFoldDB" id="A0A091DIM0"/>
<evidence type="ECO:0000256" key="1">
    <source>
        <dbReference type="SAM" id="MobiDB-lite"/>
    </source>
</evidence>
<dbReference type="EMBL" id="KN122452">
    <property type="protein sequence ID" value="KFO30338.1"/>
    <property type="molecule type" value="Genomic_DNA"/>
</dbReference>
<evidence type="ECO:0000313" key="3">
    <source>
        <dbReference type="Proteomes" id="UP000028990"/>
    </source>
</evidence>
<name>A0A091DIM0_FUKDA</name>
<evidence type="ECO:0000313" key="2">
    <source>
        <dbReference type="EMBL" id="KFO30338.1"/>
    </source>
</evidence>
<organism evidence="2 3">
    <name type="scientific">Fukomys damarensis</name>
    <name type="common">Damaraland mole rat</name>
    <name type="synonym">Cryptomys damarensis</name>
    <dbReference type="NCBI Taxonomy" id="885580"/>
    <lineage>
        <taxon>Eukaryota</taxon>
        <taxon>Metazoa</taxon>
        <taxon>Chordata</taxon>
        <taxon>Craniata</taxon>
        <taxon>Vertebrata</taxon>
        <taxon>Euteleostomi</taxon>
        <taxon>Mammalia</taxon>
        <taxon>Eutheria</taxon>
        <taxon>Euarchontoglires</taxon>
        <taxon>Glires</taxon>
        <taxon>Rodentia</taxon>
        <taxon>Hystricomorpha</taxon>
        <taxon>Bathyergidae</taxon>
        <taxon>Fukomys</taxon>
    </lineage>
</organism>
<keyword evidence="3" id="KW-1185">Reference proteome</keyword>
<proteinExistence type="predicted"/>
<sequence>MRSQRRARMPARSGPLNRGGHPIDNRNHQEGRNQAALLGLVQSPNPVALLVAANISTQLQNMVLKLKISAICNVLIL</sequence>
<protein>
    <submittedName>
        <fullName evidence="2">Uncharacterized protein</fullName>
    </submittedName>
</protein>
<gene>
    <name evidence="2" type="ORF">H920_08267</name>
</gene>
<feature type="region of interest" description="Disordered" evidence="1">
    <location>
        <begin position="1"/>
        <end position="30"/>
    </location>
</feature>
<reference evidence="2 3" key="1">
    <citation type="submission" date="2013-11" db="EMBL/GenBank/DDBJ databases">
        <title>The Damaraland mole rat (Fukomys damarensis) genome and evolution of African mole rats.</title>
        <authorList>
            <person name="Gladyshev V.N."/>
            <person name="Fang X."/>
        </authorList>
    </citation>
    <scope>NUCLEOTIDE SEQUENCE [LARGE SCALE GENOMIC DNA]</scope>
    <source>
        <tissue evidence="2">Liver</tissue>
    </source>
</reference>
<accession>A0A091DIM0</accession>
<feature type="compositionally biased region" description="Basic and acidic residues" evidence="1">
    <location>
        <begin position="21"/>
        <end position="30"/>
    </location>
</feature>